<dbReference type="InterPro" id="IPR000290">
    <property type="entry name" value="Colicin_pyocin"/>
</dbReference>
<dbReference type="SUPFAM" id="SSF47345">
    <property type="entry name" value="Colicin E immunity proteins"/>
    <property type="match status" value="1"/>
</dbReference>
<name>A0A1B8HPQ2_9GAMM</name>
<reference evidence="3 4" key="1">
    <citation type="submission" date="2016-06" db="EMBL/GenBank/DDBJ databases">
        <authorList>
            <person name="Kjaerup R.B."/>
            <person name="Dalgaard T.S."/>
            <person name="Juul-Madsen H.R."/>
        </authorList>
    </citation>
    <scope>NUCLEOTIDE SEQUENCE [LARGE SCALE GENOMIC DNA]</scope>
    <source>
        <strain evidence="3 4">GCSL-Mp3</strain>
    </source>
</reference>
<dbReference type="CDD" id="cd16363">
    <property type="entry name" value="Col_Im_like"/>
    <property type="match status" value="1"/>
</dbReference>
<sequence>MKLKNSITDYTESEFLGLMKEIYKENIAETDEQLDILLSHFEKITEHPDGTDLIYFAKSDADSTPEAITKIIKEWRASQGKQGFKKD</sequence>
<dbReference type="RefSeq" id="WP_067420415.1">
    <property type="nucleotide sequence ID" value="NZ_LZEX01000001.1"/>
</dbReference>
<comment type="caution">
    <text evidence="3">The sequence shown here is derived from an EMBL/GenBank/DDBJ whole genome shotgun (WGS) entry which is preliminary data.</text>
</comment>
<dbReference type="Pfam" id="PF01320">
    <property type="entry name" value="Colicin_Pyocin"/>
    <property type="match status" value="1"/>
</dbReference>
<protein>
    <submittedName>
        <fullName evidence="3">Colicin transporter</fullName>
    </submittedName>
</protein>
<evidence type="ECO:0000256" key="1">
    <source>
        <dbReference type="ARBA" id="ARBA00009346"/>
    </source>
</evidence>
<dbReference type="AlphaFoldDB" id="A0A1B8HPQ2"/>
<dbReference type="Gene3D" id="1.10.1200.20">
    <property type="entry name" value="Colicin E immunity protein"/>
    <property type="match status" value="1"/>
</dbReference>
<accession>A0A1B8HPQ2</accession>
<keyword evidence="2" id="KW-0079">Bacteriocin immunity</keyword>
<gene>
    <name evidence="3" type="ORF">AYY17_00435</name>
</gene>
<proteinExistence type="inferred from homology"/>
<organism evidence="3 4">
    <name type="scientific">Morganella psychrotolerans</name>
    <dbReference type="NCBI Taxonomy" id="368603"/>
    <lineage>
        <taxon>Bacteria</taxon>
        <taxon>Pseudomonadati</taxon>
        <taxon>Pseudomonadota</taxon>
        <taxon>Gammaproteobacteria</taxon>
        <taxon>Enterobacterales</taxon>
        <taxon>Morganellaceae</taxon>
        <taxon>Morganella</taxon>
    </lineage>
</organism>
<dbReference type="InterPro" id="IPR035900">
    <property type="entry name" value="Colicin_E_sf"/>
</dbReference>
<dbReference type="GO" id="GO:0015643">
    <property type="term" value="F:toxic substance binding"/>
    <property type="evidence" value="ECO:0007669"/>
    <property type="project" value="InterPro"/>
</dbReference>
<evidence type="ECO:0000313" key="4">
    <source>
        <dbReference type="Proteomes" id="UP000092247"/>
    </source>
</evidence>
<comment type="similarity">
    <text evidence="1">Belongs to the colicins ColE2/ColE8/ColE9 and pyocins S1/S2 family.</text>
</comment>
<dbReference type="Proteomes" id="UP000092247">
    <property type="component" value="Unassembled WGS sequence"/>
</dbReference>
<dbReference type="PRINTS" id="PR01299">
    <property type="entry name" value="PYOCIN"/>
</dbReference>
<evidence type="ECO:0000313" key="3">
    <source>
        <dbReference type="EMBL" id="OBU11260.1"/>
    </source>
</evidence>
<dbReference type="GO" id="GO:0030153">
    <property type="term" value="P:bacteriocin immunity"/>
    <property type="evidence" value="ECO:0007669"/>
    <property type="project" value="UniProtKB-KW"/>
</dbReference>
<evidence type="ECO:0000256" key="2">
    <source>
        <dbReference type="ARBA" id="ARBA00023025"/>
    </source>
</evidence>
<dbReference type="EMBL" id="LZEX01000001">
    <property type="protein sequence ID" value="OBU11260.1"/>
    <property type="molecule type" value="Genomic_DNA"/>
</dbReference>